<dbReference type="AlphaFoldDB" id="A0A2A4TA54"/>
<accession>A0A2A4TA54</accession>
<protein>
    <submittedName>
        <fullName evidence="1">Uncharacterized protein</fullName>
    </submittedName>
</protein>
<evidence type="ECO:0000313" key="2">
    <source>
        <dbReference type="Proteomes" id="UP000218113"/>
    </source>
</evidence>
<dbReference type="Proteomes" id="UP000218113">
    <property type="component" value="Unassembled WGS sequence"/>
</dbReference>
<name>A0A2A4TA54_9DELT</name>
<reference evidence="2" key="1">
    <citation type="submission" date="2017-08" db="EMBL/GenBank/DDBJ databases">
        <title>A dynamic microbial community with high functional redundancy inhabits the cold, oxic subseafloor aquifer.</title>
        <authorList>
            <person name="Tully B.J."/>
            <person name="Wheat C.G."/>
            <person name="Glazer B.T."/>
            <person name="Huber J.A."/>
        </authorList>
    </citation>
    <scope>NUCLEOTIDE SEQUENCE [LARGE SCALE GENOMIC DNA]</scope>
</reference>
<gene>
    <name evidence="1" type="ORF">COB67_01865</name>
</gene>
<comment type="caution">
    <text evidence="1">The sequence shown here is derived from an EMBL/GenBank/DDBJ whole genome shotgun (WGS) entry which is preliminary data.</text>
</comment>
<proteinExistence type="predicted"/>
<evidence type="ECO:0000313" key="1">
    <source>
        <dbReference type="EMBL" id="PCI30418.1"/>
    </source>
</evidence>
<organism evidence="1 2">
    <name type="scientific">SAR324 cluster bacterium</name>
    <dbReference type="NCBI Taxonomy" id="2024889"/>
    <lineage>
        <taxon>Bacteria</taxon>
        <taxon>Deltaproteobacteria</taxon>
        <taxon>SAR324 cluster</taxon>
    </lineage>
</organism>
<sequence>MIQRELEEVGISTVGISIAKDISLKVKPPRTYFLKYPFGHPFGEPGKSKQHLTIFKDCLGLLTEITQPGTLIESTYRWRRTKFD</sequence>
<dbReference type="EMBL" id="NVSR01000005">
    <property type="protein sequence ID" value="PCI30418.1"/>
    <property type="molecule type" value="Genomic_DNA"/>
</dbReference>